<dbReference type="Pfam" id="PF00817">
    <property type="entry name" value="IMS"/>
    <property type="match status" value="1"/>
</dbReference>
<evidence type="ECO:0000256" key="2">
    <source>
        <dbReference type="SAM" id="MobiDB-lite"/>
    </source>
</evidence>
<feature type="region of interest" description="Disordered" evidence="2">
    <location>
        <begin position="588"/>
        <end position="644"/>
    </location>
</feature>
<dbReference type="Gene3D" id="1.10.150.810">
    <property type="match status" value="1"/>
</dbReference>
<organism evidence="4 5">
    <name type="scientific">Bimuria novae-zelandiae CBS 107.79</name>
    <dbReference type="NCBI Taxonomy" id="1447943"/>
    <lineage>
        <taxon>Eukaryota</taxon>
        <taxon>Fungi</taxon>
        <taxon>Dikarya</taxon>
        <taxon>Ascomycota</taxon>
        <taxon>Pezizomycotina</taxon>
        <taxon>Dothideomycetes</taxon>
        <taxon>Pleosporomycetidae</taxon>
        <taxon>Pleosporales</taxon>
        <taxon>Massarineae</taxon>
        <taxon>Didymosphaeriaceae</taxon>
        <taxon>Bimuria</taxon>
    </lineage>
</organism>
<dbReference type="Proteomes" id="UP000800036">
    <property type="component" value="Unassembled WGS sequence"/>
</dbReference>
<dbReference type="Pfam" id="PF11799">
    <property type="entry name" value="IMS_C"/>
    <property type="match status" value="1"/>
</dbReference>
<dbReference type="FunFam" id="1.10.150.810:FF:000003">
    <property type="entry name" value="DNA polymerase kappa subunit"/>
    <property type="match status" value="1"/>
</dbReference>
<name>A0A6A5VLH6_9PLEO</name>
<dbReference type="FunFam" id="1.10.150.20:FF:000039">
    <property type="entry name" value="Polymerase (DNA directed) kappa"/>
    <property type="match status" value="1"/>
</dbReference>
<dbReference type="AlphaFoldDB" id="A0A6A5VLH6"/>
<feature type="region of interest" description="Disordered" evidence="2">
    <location>
        <begin position="485"/>
        <end position="519"/>
    </location>
</feature>
<dbReference type="GO" id="GO:0042276">
    <property type="term" value="P:error-prone translesion synthesis"/>
    <property type="evidence" value="ECO:0007669"/>
    <property type="project" value="TreeGrafter"/>
</dbReference>
<dbReference type="SUPFAM" id="SSF100879">
    <property type="entry name" value="Lesion bypass DNA polymerase (Y-family), little finger domain"/>
    <property type="match status" value="1"/>
</dbReference>
<reference evidence="4" key="1">
    <citation type="journal article" date="2020" name="Stud. Mycol.">
        <title>101 Dothideomycetes genomes: a test case for predicting lifestyles and emergence of pathogens.</title>
        <authorList>
            <person name="Haridas S."/>
            <person name="Albert R."/>
            <person name="Binder M."/>
            <person name="Bloem J."/>
            <person name="Labutti K."/>
            <person name="Salamov A."/>
            <person name="Andreopoulos B."/>
            <person name="Baker S."/>
            <person name="Barry K."/>
            <person name="Bills G."/>
            <person name="Bluhm B."/>
            <person name="Cannon C."/>
            <person name="Castanera R."/>
            <person name="Culley D."/>
            <person name="Daum C."/>
            <person name="Ezra D."/>
            <person name="Gonzalez J."/>
            <person name="Henrissat B."/>
            <person name="Kuo A."/>
            <person name="Liang C."/>
            <person name="Lipzen A."/>
            <person name="Lutzoni F."/>
            <person name="Magnuson J."/>
            <person name="Mondo S."/>
            <person name="Nolan M."/>
            <person name="Ohm R."/>
            <person name="Pangilinan J."/>
            <person name="Park H.-J."/>
            <person name="Ramirez L."/>
            <person name="Alfaro M."/>
            <person name="Sun H."/>
            <person name="Tritt A."/>
            <person name="Yoshinaga Y."/>
            <person name="Zwiers L.-H."/>
            <person name="Turgeon B."/>
            <person name="Goodwin S."/>
            <person name="Spatafora J."/>
            <person name="Crous P."/>
            <person name="Grigoriev I."/>
        </authorList>
    </citation>
    <scope>NUCLEOTIDE SEQUENCE</scope>
    <source>
        <strain evidence="4">CBS 107.79</strain>
    </source>
</reference>
<dbReference type="InterPro" id="IPR022880">
    <property type="entry name" value="DNApol_IV"/>
</dbReference>
<feature type="domain" description="UmuC" evidence="3">
    <location>
        <begin position="129"/>
        <end position="308"/>
    </location>
</feature>
<feature type="compositionally biased region" description="Basic residues" evidence="2">
    <location>
        <begin position="606"/>
        <end position="616"/>
    </location>
</feature>
<dbReference type="FunFam" id="3.40.1170.60:FF:000012">
    <property type="entry name" value="Putative DNA-directed polymerase kappa"/>
    <property type="match status" value="1"/>
</dbReference>
<dbReference type="FunFam" id="1.10.150.810:FF:000001">
    <property type="entry name" value="DNA polymerase kappa"/>
    <property type="match status" value="1"/>
</dbReference>
<dbReference type="InterPro" id="IPR017961">
    <property type="entry name" value="DNA_pol_Y-fam_little_finger"/>
</dbReference>
<dbReference type="GO" id="GO:0003684">
    <property type="term" value="F:damaged DNA binding"/>
    <property type="evidence" value="ECO:0007669"/>
    <property type="project" value="InterPro"/>
</dbReference>
<dbReference type="Gene3D" id="3.40.1170.60">
    <property type="match status" value="1"/>
</dbReference>
<dbReference type="SUPFAM" id="SSF56672">
    <property type="entry name" value="DNA/RNA polymerases"/>
    <property type="match status" value="1"/>
</dbReference>
<dbReference type="Gene3D" id="1.10.150.20">
    <property type="entry name" value="5' to 3' exonuclease, C-terminal subdomain"/>
    <property type="match status" value="1"/>
</dbReference>
<dbReference type="Gene3D" id="3.30.70.270">
    <property type="match status" value="1"/>
</dbReference>
<dbReference type="NCBIfam" id="NF002677">
    <property type="entry name" value="PRK02406.1"/>
    <property type="match status" value="1"/>
</dbReference>
<dbReference type="GO" id="GO:0070987">
    <property type="term" value="P:error-free translesion synthesis"/>
    <property type="evidence" value="ECO:0007669"/>
    <property type="project" value="UniProtKB-ARBA"/>
</dbReference>
<dbReference type="FunFam" id="3.30.1490.100:FF:000010">
    <property type="entry name" value="DNA-directed polymerase kappa"/>
    <property type="match status" value="1"/>
</dbReference>
<protein>
    <recommendedName>
        <fullName evidence="1">DNA polymerase kappa</fullName>
    </recommendedName>
</protein>
<dbReference type="InterPro" id="IPR043502">
    <property type="entry name" value="DNA/RNA_pol_sf"/>
</dbReference>
<keyword evidence="5" id="KW-1185">Reference proteome</keyword>
<dbReference type="GO" id="GO:0006281">
    <property type="term" value="P:DNA repair"/>
    <property type="evidence" value="ECO:0007669"/>
    <property type="project" value="InterPro"/>
</dbReference>
<accession>A0A6A5VLH6</accession>
<dbReference type="PROSITE" id="PS50173">
    <property type="entry name" value="UMUC"/>
    <property type="match status" value="1"/>
</dbReference>
<dbReference type="CDD" id="cd03586">
    <property type="entry name" value="PolY_Pol_IV_kappa"/>
    <property type="match status" value="1"/>
</dbReference>
<evidence type="ECO:0000256" key="1">
    <source>
        <dbReference type="ARBA" id="ARBA00016178"/>
    </source>
</evidence>
<dbReference type="FunFam" id="3.30.70.270:FF:000014">
    <property type="entry name" value="DNA polymerase kappa subunit"/>
    <property type="match status" value="1"/>
</dbReference>
<evidence type="ECO:0000259" key="3">
    <source>
        <dbReference type="PROSITE" id="PS50173"/>
    </source>
</evidence>
<proteinExistence type="predicted"/>
<dbReference type="InterPro" id="IPR001126">
    <property type="entry name" value="UmuC"/>
</dbReference>
<dbReference type="EMBL" id="ML976675">
    <property type="protein sequence ID" value="KAF1974277.1"/>
    <property type="molecule type" value="Genomic_DNA"/>
</dbReference>
<evidence type="ECO:0000313" key="5">
    <source>
        <dbReference type="Proteomes" id="UP000800036"/>
    </source>
</evidence>
<dbReference type="GO" id="GO:0003887">
    <property type="term" value="F:DNA-directed DNA polymerase activity"/>
    <property type="evidence" value="ECO:0007669"/>
    <property type="project" value="InterPro"/>
</dbReference>
<dbReference type="InterPro" id="IPR036775">
    <property type="entry name" value="DNA_pol_Y-fam_lit_finger_sf"/>
</dbReference>
<dbReference type="InterPro" id="IPR043128">
    <property type="entry name" value="Rev_trsase/Diguanyl_cyclase"/>
</dbReference>
<dbReference type="PANTHER" id="PTHR11076:SF33">
    <property type="entry name" value="DNA POLYMERASE KAPPA"/>
    <property type="match status" value="1"/>
</dbReference>
<sequence length="644" mass="73078">MTESTTEPMSLPPPKPHDAVENPSTRPQPSRTPSDEHDTLKYHLLGPSLTKAGQDSVDQQKVSEVIYNASKGSKFFNNEEVKDRVLTEKIDRILAKKRQLDKVDLRTELRRADDYLAELELSRDLSQVVIHIDCDAFYAAVEELDRPELRDVPMAVGKGVLTTCNYHARKFGCRSGMAGFVAMKLCPQLICVPMNFAKYSAKAEEVRAVLAQYDPRFESASCDEAYLNLTSYCEEHHMEPEEAVSQLRAEVHQKTKITVSAGIAANAKLAKICSNKNKPNGQFYLARDRQTIMEFMKTLPTRKVNGIGRVFERELDAIGIKTCGDIYAHRASLSSLFGQKAFQFLMQCYLGLGRTQIQPAEDYERKSVGTETTFRELSSPESLRQKLRDIAEELEGDLKRTEFKGRTLCIKIKLHTYEVYTRQMTPPFAIQRADDLYKYSLPMLEKLIKEMPNLKLRLMGLRVTHIVSTKKPGIDFFGRQRALATAKPGQHSNSKDSGTEWETWPEEEFEEAARQERNDEMNELEKLSQEYEKQHLTDQNTPAPEPEAAQEQLWTCPICALPQPPDDATFNAHIDFCLSRQTIKEAVKETTPASTLKPRPIPSKHPPPKTKGKRGRPRNEQLGVDEKTREKRRAFFTASTGSSS</sequence>
<feature type="region of interest" description="Disordered" evidence="2">
    <location>
        <begin position="1"/>
        <end position="40"/>
    </location>
</feature>
<dbReference type="OrthoDB" id="1747274at2759"/>
<gene>
    <name evidence="4" type="ORF">BU23DRAFT_531765</name>
</gene>
<dbReference type="PANTHER" id="PTHR11076">
    <property type="entry name" value="DNA REPAIR POLYMERASE UMUC / TRANSFERASE FAMILY MEMBER"/>
    <property type="match status" value="1"/>
</dbReference>
<dbReference type="InterPro" id="IPR050116">
    <property type="entry name" value="DNA_polymerase-Y"/>
</dbReference>
<dbReference type="GO" id="GO:0005634">
    <property type="term" value="C:nucleus"/>
    <property type="evidence" value="ECO:0007669"/>
    <property type="project" value="TreeGrafter"/>
</dbReference>
<evidence type="ECO:0000313" key="4">
    <source>
        <dbReference type="EMBL" id="KAF1974277.1"/>
    </source>
</evidence>
<dbReference type="Gene3D" id="3.30.1490.100">
    <property type="entry name" value="DNA polymerase, Y-family, little finger domain"/>
    <property type="match status" value="1"/>
</dbReference>
<feature type="compositionally biased region" description="Low complexity" evidence="2">
    <location>
        <begin position="23"/>
        <end position="32"/>
    </location>
</feature>